<evidence type="ECO:0000313" key="2">
    <source>
        <dbReference type="Proteomes" id="UP000217257"/>
    </source>
</evidence>
<gene>
    <name evidence="1" type="ORF">CYFUS_004437</name>
</gene>
<reference evidence="1 2" key="1">
    <citation type="submission" date="2017-06" db="EMBL/GenBank/DDBJ databases">
        <title>Sequencing and comparative analysis of myxobacterial genomes.</title>
        <authorList>
            <person name="Rupp O."/>
            <person name="Goesmann A."/>
            <person name="Sogaard-Andersen L."/>
        </authorList>
    </citation>
    <scope>NUCLEOTIDE SEQUENCE [LARGE SCALE GENOMIC DNA]</scope>
    <source>
        <strain evidence="1 2">DSM 52655</strain>
    </source>
</reference>
<evidence type="ECO:0000313" key="1">
    <source>
        <dbReference type="EMBL" id="ATB38998.1"/>
    </source>
</evidence>
<organism evidence="1 2">
    <name type="scientific">Cystobacter fuscus</name>
    <dbReference type="NCBI Taxonomy" id="43"/>
    <lineage>
        <taxon>Bacteria</taxon>
        <taxon>Pseudomonadati</taxon>
        <taxon>Myxococcota</taxon>
        <taxon>Myxococcia</taxon>
        <taxon>Myxococcales</taxon>
        <taxon>Cystobacterineae</taxon>
        <taxon>Archangiaceae</taxon>
        <taxon>Cystobacter</taxon>
    </lineage>
</organism>
<protein>
    <submittedName>
        <fullName evidence="1">Uncharacterized protein</fullName>
    </submittedName>
</protein>
<dbReference type="AlphaFoldDB" id="A0A250J636"/>
<dbReference type="EMBL" id="CP022098">
    <property type="protein sequence ID" value="ATB38998.1"/>
    <property type="molecule type" value="Genomic_DNA"/>
</dbReference>
<sequence length="779" mass="83082">MLPAALMLLNRHLPRGMALLTLLLAWAAAAAPIKQVPEGGRAIPVIQQGIVCGPVSGGWLLSADGRSIRPPPSGAEGAARTLDLKVAEDASQCASSQDIVTVIATGPFPIIDTAGMSFFPDDGRIELKGQRLQDVAVGWFVPAKNEQEGPREGMELCLNPSSGARQSECTVPLASGLPSDAALFWIPPHGKRGPEVTTYDANGTLVAPESFQLRPGRIILTRPLFQSSGVDLSKGPGRVMVSHPEAVASADCAPARCEPTEDFIAIRNVTGLEAQITLRLRLVPRVLLARGDAFDATVSATLPVLSCPLTAVEGTVLRDAAESALVVRLDPSCGHDPQGLLWTVNGERAAVGRVVKVSEGTYVLLRTGGTSSQQVTISAASSPLERTVVASTTAKTQPLPYPRVSLELPNHGALDFIPTNRPALVQVTGSGEQGRFVLLPIEGAYRVITQGNTTLVHGDTTAGGFVSLRFGYRVPSLPGELSTADLAQVEERVQRAVREASVPTDVSRLIEFVCADKDGVDHLIEPSRPYRINYAMRHTCRVIVHRERLNPEEGIQEIILRIDVTKRDGSSRGESHVEQRMLLRPGGEERIIPVQGGLGQFDRILVQVAHVADESRYALSATDRTGLPSAQWSAIVEGGFLRLYATGAVPAGLYRVTQPSGQLTLNFGVLSRLVLLNEEGQERLLGIEIGLMGLGLIPQSSDIHFPPTLALVGGVGLRVPIGTGAAVGVQAWIAHEFRGDVTRNLKPGEDPNTDLRVPSSKWSFMFGPSISIGDIGFNL</sequence>
<dbReference type="Proteomes" id="UP000217257">
    <property type="component" value="Chromosome"/>
</dbReference>
<name>A0A250J636_9BACT</name>
<dbReference type="KEGG" id="cfus:CYFUS_004437"/>
<proteinExistence type="predicted"/>
<accession>A0A250J636</accession>